<organism evidence="10 11">
    <name type="scientific">Hibiscus syriacus</name>
    <name type="common">Rose of Sharon</name>
    <dbReference type="NCBI Taxonomy" id="106335"/>
    <lineage>
        <taxon>Eukaryota</taxon>
        <taxon>Viridiplantae</taxon>
        <taxon>Streptophyta</taxon>
        <taxon>Embryophyta</taxon>
        <taxon>Tracheophyta</taxon>
        <taxon>Spermatophyta</taxon>
        <taxon>Magnoliopsida</taxon>
        <taxon>eudicotyledons</taxon>
        <taxon>Gunneridae</taxon>
        <taxon>Pentapetalae</taxon>
        <taxon>rosids</taxon>
        <taxon>malvids</taxon>
        <taxon>Malvales</taxon>
        <taxon>Malvaceae</taxon>
        <taxon>Malvoideae</taxon>
        <taxon>Hibiscus</taxon>
    </lineage>
</organism>
<protein>
    <recommendedName>
        <fullName evidence="2">Delta(24)-sterol reductase</fullName>
        <ecNumber evidence="2">1.3.1.72</ecNumber>
    </recommendedName>
</protein>
<dbReference type="GO" id="GO:0005737">
    <property type="term" value="C:cytoplasm"/>
    <property type="evidence" value="ECO:0007669"/>
    <property type="project" value="TreeGrafter"/>
</dbReference>
<dbReference type="InterPro" id="IPR040165">
    <property type="entry name" value="Diminuto-like"/>
</dbReference>
<evidence type="ECO:0000313" key="11">
    <source>
        <dbReference type="Proteomes" id="UP000436088"/>
    </source>
</evidence>
<evidence type="ECO:0000313" key="10">
    <source>
        <dbReference type="EMBL" id="KAE8654711.1"/>
    </source>
</evidence>
<dbReference type="Proteomes" id="UP000436088">
    <property type="component" value="Unassembled WGS sequence"/>
</dbReference>
<dbReference type="GO" id="GO:0016020">
    <property type="term" value="C:membrane"/>
    <property type="evidence" value="ECO:0007669"/>
    <property type="project" value="UniProtKB-SubCell"/>
</dbReference>
<dbReference type="Pfam" id="PF24924">
    <property type="entry name" value="DUF7745"/>
    <property type="match status" value="1"/>
</dbReference>
<dbReference type="Gene3D" id="3.30.465.10">
    <property type="match status" value="1"/>
</dbReference>
<evidence type="ECO:0000256" key="6">
    <source>
        <dbReference type="ARBA" id="ARBA00023136"/>
    </source>
</evidence>
<dbReference type="Pfam" id="PF01565">
    <property type="entry name" value="FAD_binding_4"/>
    <property type="match status" value="1"/>
</dbReference>
<accession>A0A6A2WCE3</accession>
<comment type="subcellular location">
    <subcellularLocation>
        <location evidence="1">Membrane</location>
        <topology evidence="1">Single-pass membrane protein</topology>
    </subcellularLocation>
</comment>
<proteinExistence type="predicted"/>
<dbReference type="PROSITE" id="PS51387">
    <property type="entry name" value="FAD_PCMH"/>
    <property type="match status" value="1"/>
</dbReference>
<sequence length="1202" mass="140635">MSDLRAPLRPKRKKSLVDFLVQFRWILVIFVVLPFSALYYFLIYIGDVRSEMKSYKQRQKEHDESVKKVVKRLKQRDPKKDGLVCTARKPWVAVGMRNVDYKRARHYEVDLSAFRNILEIDKERMIARVEPLVNMGQITRVTVPMNLSLAVVAELDDLTVGGLINGYGIEGSSHIYGLFSDTVVAFEIVLADGRVVRATKDNEYSDLFYAIPWSQGTLGFLVAAEIKLIPIKEYMRLTYTPVVGNLKELAQGYMDSFAPRDGDQDNPAKVPDFVEGMVYSPTEGVFMTGRYASKEEAKKKGNKINNVGWWFKPWFYQHAQAAIKKGEFVEYIPTREYYHRHTRCLYWEGKLILPFGDQFWFRFLLGWLMPPKVSLLKATQGEAIRNYYHEMHVIQDMLVPLYKVGDALEWVDREMEILLYFVGYLDEKAMGVQLGMDTGRGGRKLFVLHIYPLWLCPHRLFKLPVMTMVYPEPGFKQHHRQGDTNYAQMFTDVGVYYAPGPVLRGEVFDDAVAGGDGHGGKRLSSGDRLPSEVDDELLRALIQLWNPGYNCFTLNKEDLVPTIEEYTTLLHLEGALENRIYSKSIKTQPFRVKLAKIAGVREEWVASRTKRKGESEGIAWTNIKELIQSHPDSKVRFDLFALGIYGMVIFPKILGYVEAAVVDLFEQLPKKINPVSAILAETFRSLNACRKLGGGRFSGCTQLLYVWIRSHFWRTEKVSYRRFNTYYSPLKEFLEQEWPKEIKKDMWINAFRNMQSNDVVWRAPWQIQREFFYRCGDYNWIMLLGLWGGIGYAPLLVIRQYEGRQFVPVTARLQSSEFAFHSKNYKRSIMEAVTAWKTIFYIRAKAAKEMLTSDYEEWRSVRKNENIPLPDQNENISMEDRIKVVPSEIEILRAEFEAEREGKNNRLLKSLEKGKQKMEDFEVDRRERIIKHKAEHREIMNEMQRERDRAKDLEEMKNGIFNKSEGEKNIMFKGFESEMNQLIAELEVRGQKMEESNIEKEKWELERKNFNTRLEVEQEVASNWMQRCRNKDVQIQKLNQRTQETRTKLEEDLDQSRNKNAEFNAYILQLEESLFQEKVRLGPNDLKESNEESASLRRRIRDLEKILHNCQVRITELEQTLEGTNEQWQKSTNFYVERSEERSNMVFEAMVQMSEVARYVGELAVEAEIIEHQVDPVSKFGKKVSWLMKEIIELNRKATPYL</sequence>
<evidence type="ECO:0000256" key="2">
    <source>
        <dbReference type="ARBA" id="ARBA00012405"/>
    </source>
</evidence>
<feature type="transmembrane region" description="Helical" evidence="8">
    <location>
        <begin position="21"/>
        <end position="42"/>
    </location>
</feature>
<dbReference type="InterPro" id="IPR036318">
    <property type="entry name" value="FAD-bd_PCMH-like_sf"/>
</dbReference>
<keyword evidence="7" id="KW-0175">Coiled coil</keyword>
<dbReference type="GO" id="GO:0008202">
    <property type="term" value="P:steroid metabolic process"/>
    <property type="evidence" value="ECO:0007669"/>
    <property type="project" value="TreeGrafter"/>
</dbReference>
<evidence type="ECO:0000256" key="5">
    <source>
        <dbReference type="ARBA" id="ARBA00023002"/>
    </source>
</evidence>
<gene>
    <name evidence="10" type="ORF">F3Y22_tig00117047pilonHSYRG00055</name>
</gene>
<dbReference type="InterPro" id="IPR006094">
    <property type="entry name" value="Oxid_FAD_bind_N"/>
</dbReference>
<evidence type="ECO:0000256" key="8">
    <source>
        <dbReference type="SAM" id="Phobius"/>
    </source>
</evidence>
<dbReference type="InterPro" id="IPR016169">
    <property type="entry name" value="FAD-bd_PCMH_sub2"/>
</dbReference>
<dbReference type="PANTHER" id="PTHR10801:SF0">
    <property type="entry name" value="DELTA(24)-STEROL REDUCTASE"/>
    <property type="match status" value="1"/>
</dbReference>
<dbReference type="GO" id="GO:0050614">
    <property type="term" value="F:Delta24-sterol reductase activity"/>
    <property type="evidence" value="ECO:0007669"/>
    <property type="project" value="UniProtKB-EC"/>
</dbReference>
<dbReference type="PANTHER" id="PTHR10801">
    <property type="entry name" value="24-DEHYDROCHOLESTEROL REDUCTASE"/>
    <property type="match status" value="1"/>
</dbReference>
<dbReference type="SUPFAM" id="SSF56176">
    <property type="entry name" value="FAD-binding/transporter-associated domain-like"/>
    <property type="match status" value="1"/>
</dbReference>
<feature type="coiled-coil region" evidence="7">
    <location>
        <begin position="929"/>
        <end position="956"/>
    </location>
</feature>
<evidence type="ECO:0000256" key="7">
    <source>
        <dbReference type="SAM" id="Coils"/>
    </source>
</evidence>
<dbReference type="EMBL" id="VEPZ02001786">
    <property type="protein sequence ID" value="KAE8654711.1"/>
    <property type="molecule type" value="Genomic_DNA"/>
</dbReference>
<dbReference type="EC" id="1.3.1.72" evidence="2"/>
<keyword evidence="4 8" id="KW-1133">Transmembrane helix</keyword>
<evidence type="ECO:0000259" key="9">
    <source>
        <dbReference type="PROSITE" id="PS51387"/>
    </source>
</evidence>
<evidence type="ECO:0000256" key="4">
    <source>
        <dbReference type="ARBA" id="ARBA00022989"/>
    </source>
</evidence>
<dbReference type="InterPro" id="IPR056647">
    <property type="entry name" value="DUF7745"/>
</dbReference>
<dbReference type="AlphaFoldDB" id="A0A6A2WCE3"/>
<dbReference type="InterPro" id="IPR016166">
    <property type="entry name" value="FAD-bd_PCMH"/>
</dbReference>
<keyword evidence="6 8" id="KW-0472">Membrane</keyword>
<feature type="coiled-coil region" evidence="7">
    <location>
        <begin position="993"/>
        <end position="1059"/>
    </location>
</feature>
<feature type="domain" description="FAD-binding PCMH-type" evidence="9">
    <location>
        <begin position="52"/>
        <end position="231"/>
    </location>
</feature>
<name>A0A6A2WCE3_HIBSY</name>
<keyword evidence="5" id="KW-0560">Oxidoreductase</keyword>
<dbReference type="GO" id="GO:0071949">
    <property type="term" value="F:FAD binding"/>
    <property type="evidence" value="ECO:0007669"/>
    <property type="project" value="InterPro"/>
</dbReference>
<feature type="coiled-coil region" evidence="7">
    <location>
        <begin position="1086"/>
        <end position="1127"/>
    </location>
</feature>
<evidence type="ECO:0000256" key="1">
    <source>
        <dbReference type="ARBA" id="ARBA00004167"/>
    </source>
</evidence>
<dbReference type="FunFam" id="3.30.465.10:FF:000077">
    <property type="entry name" value="delta(24)-sterol reductase"/>
    <property type="match status" value="1"/>
</dbReference>
<evidence type="ECO:0000256" key="3">
    <source>
        <dbReference type="ARBA" id="ARBA00022692"/>
    </source>
</evidence>
<keyword evidence="11" id="KW-1185">Reference proteome</keyword>
<comment type="caution">
    <text evidence="10">The sequence shown here is derived from an EMBL/GenBank/DDBJ whole genome shotgun (WGS) entry which is preliminary data.</text>
</comment>
<keyword evidence="3 8" id="KW-0812">Transmembrane</keyword>
<reference evidence="10" key="1">
    <citation type="submission" date="2019-09" db="EMBL/GenBank/DDBJ databases">
        <title>Draft genome information of white flower Hibiscus syriacus.</title>
        <authorList>
            <person name="Kim Y.-M."/>
        </authorList>
    </citation>
    <scope>NUCLEOTIDE SEQUENCE [LARGE SCALE GENOMIC DNA]</scope>
    <source>
        <strain evidence="10">YM2019G1</strain>
    </source>
</reference>